<dbReference type="AlphaFoldDB" id="A0A853ZVT4"/>
<dbReference type="Gene3D" id="3.30.420.40">
    <property type="match status" value="1"/>
</dbReference>
<accession>A0A853ZVT4</accession>
<dbReference type="InterPro" id="IPR043129">
    <property type="entry name" value="ATPase_NBD"/>
</dbReference>
<proteinExistence type="predicted"/>
<dbReference type="GO" id="GO:0051301">
    <property type="term" value="P:cell division"/>
    <property type="evidence" value="ECO:0007669"/>
    <property type="project" value="InterPro"/>
</dbReference>
<dbReference type="PANTHER" id="PTHR32432:SF3">
    <property type="entry name" value="ETHANOLAMINE UTILIZATION PROTEIN EUTJ"/>
    <property type="match status" value="1"/>
</dbReference>
<dbReference type="Pfam" id="PF11104">
    <property type="entry name" value="PilM_2"/>
    <property type="match status" value="1"/>
</dbReference>
<dbReference type="CDD" id="cd24049">
    <property type="entry name" value="ASKHA_NBD_PilM"/>
    <property type="match status" value="1"/>
</dbReference>
<protein>
    <submittedName>
        <fullName evidence="2">Pilus assembly protein PilM</fullName>
    </submittedName>
</protein>
<dbReference type="InterPro" id="IPR005883">
    <property type="entry name" value="PilM"/>
</dbReference>
<comment type="caution">
    <text evidence="2">The sequence shown here is derived from an EMBL/GenBank/DDBJ whole genome shotgun (WGS) entry which is preliminary data.</text>
</comment>
<dbReference type="InterPro" id="IPR003494">
    <property type="entry name" value="SHS2_FtsA"/>
</dbReference>
<dbReference type="Proteomes" id="UP000185990">
    <property type="component" value="Unassembled WGS sequence"/>
</dbReference>
<dbReference type="InterPro" id="IPR050696">
    <property type="entry name" value="FtsA/MreB"/>
</dbReference>
<dbReference type="PIRSF" id="PIRSF019169">
    <property type="entry name" value="PilM"/>
    <property type="match status" value="1"/>
</dbReference>
<dbReference type="RefSeq" id="WP_073509375.1">
    <property type="nucleotide sequence ID" value="NZ_MPJD01000016.1"/>
</dbReference>
<dbReference type="SMART" id="SM00842">
    <property type="entry name" value="FtsA"/>
    <property type="match status" value="1"/>
</dbReference>
<evidence type="ECO:0000259" key="1">
    <source>
        <dbReference type="SMART" id="SM00842"/>
    </source>
</evidence>
<dbReference type="SUPFAM" id="SSF53067">
    <property type="entry name" value="Actin-like ATPase domain"/>
    <property type="match status" value="2"/>
</dbReference>
<evidence type="ECO:0000313" key="2">
    <source>
        <dbReference type="EMBL" id="OKA25543.1"/>
    </source>
</evidence>
<evidence type="ECO:0000313" key="3">
    <source>
        <dbReference type="Proteomes" id="UP000185990"/>
    </source>
</evidence>
<name>A0A853ZVT4_9PSED</name>
<organism evidence="2 3">
    <name type="scientific">Pseudomonas versuta</name>
    <dbReference type="NCBI Taxonomy" id="1788301"/>
    <lineage>
        <taxon>Bacteria</taxon>
        <taxon>Pseudomonadati</taxon>
        <taxon>Pseudomonadota</taxon>
        <taxon>Gammaproteobacteria</taxon>
        <taxon>Pseudomonadales</taxon>
        <taxon>Pseudomonadaceae</taxon>
        <taxon>Pseudomonas</taxon>
    </lineage>
</organism>
<sequence length="321" mass="34324">MSGLFSKSGQRYVGIDIGSHAIKVVELSRAHGAFRLHAYAIEELAPLCTEDQTGADPKSVAQALTMALERAGVVAREAVVAVSDTQVIGKTFEVQAGLSQEELELHVWLEAEQYLPYALEDAALDFEVQEELSINPGQVSVLLVACRQETLAWYQALLSCAGLQARVIDVRTHALARAVLWMPSPALQASGAVAVVEFATETTLLSIVQQGRVTHSRQLLFGAGEPCDEIFRALAVQHLSDGLEQIAGYGNDRPVASIMLAGTGASRPGLDRWIEAQLGLPACVANPFAFMALDPALAPEALFCDAPMLLTAFGLALRGFD</sequence>
<dbReference type="PANTHER" id="PTHR32432">
    <property type="entry name" value="CELL DIVISION PROTEIN FTSA-RELATED"/>
    <property type="match status" value="1"/>
</dbReference>
<reference evidence="2 3" key="1">
    <citation type="submission" date="2016-11" db="EMBL/GenBank/DDBJ databases">
        <title>Draft genome of Pseudomonas versuta A4R1.12.</title>
        <authorList>
            <person name="See-Too W.-S."/>
        </authorList>
    </citation>
    <scope>NUCLEOTIDE SEQUENCE [LARGE SCALE GENOMIC DNA]</scope>
    <source>
        <strain evidence="2 3">A4R1.12</strain>
    </source>
</reference>
<gene>
    <name evidence="2" type="ORF">BOH74_07880</name>
</gene>
<dbReference type="NCBIfam" id="TIGR01175">
    <property type="entry name" value="pilM"/>
    <property type="match status" value="1"/>
</dbReference>
<feature type="domain" description="SHS2" evidence="1">
    <location>
        <begin position="12"/>
        <end position="179"/>
    </location>
</feature>
<dbReference type="EMBL" id="MPJD01000016">
    <property type="protein sequence ID" value="OKA25543.1"/>
    <property type="molecule type" value="Genomic_DNA"/>
</dbReference>